<evidence type="ECO:0000313" key="2">
    <source>
        <dbReference type="EMBL" id="ASU50515.1"/>
    </source>
</evidence>
<evidence type="ECO:0000313" key="3">
    <source>
        <dbReference type="EMBL" id="ASU50542.1"/>
    </source>
</evidence>
<dbReference type="Proteomes" id="UP000318427">
    <property type="component" value="Segment"/>
</dbReference>
<evidence type="ECO:0000313" key="7">
    <source>
        <dbReference type="EMBL" id="ASU50653.1"/>
    </source>
</evidence>
<dbReference type="EMBL" id="KY468406">
    <property type="protein sequence ID" value="ASU50596.1"/>
    <property type="molecule type" value="Genomic_DNA"/>
</dbReference>
<dbReference type="EMBL" id="KY468403">
    <property type="protein sequence ID" value="ASU50515.1"/>
    <property type="molecule type" value="Genomic_DNA"/>
</dbReference>
<dbReference type="Proteomes" id="UP000317382">
    <property type="component" value="Genome"/>
</dbReference>
<dbReference type="EMBL" id="KY468404">
    <property type="protein sequence ID" value="ASU50542.1"/>
    <property type="molecule type" value="Genomic_DNA"/>
</dbReference>
<organism evidence="3">
    <name type="scientific">Odocoileus adenovirus 1</name>
    <dbReference type="NCBI Taxonomy" id="78522"/>
    <lineage>
        <taxon>Viruses</taxon>
        <taxon>Varidnaviria</taxon>
        <taxon>Bamfordvirae</taxon>
        <taxon>Preplasmiviricota</taxon>
        <taxon>Polisuviricotina</taxon>
        <taxon>Pharingeaviricetes</taxon>
        <taxon>Rowavirales</taxon>
        <taxon>Adenoviridae</taxon>
        <taxon>Barthadenovirus</taxon>
        <taxon>Barthadenovirus cervi</taxon>
        <taxon>Deer atadenovirus A</taxon>
    </lineage>
</organism>
<dbReference type="Proteomes" id="UP000317920">
    <property type="component" value="Segment"/>
</dbReference>
<sequence>MNQSRRTVLEGREVLNHIKCINTEQYGIYCITSAKSLTYWGRGPFRICVRFSDDKTIYGIVQRDLFPEFDAVDYLKWANFDNMGIGFFEIEWEYFLEGLKDRAFSSMDVVFVSGRITDSSWDFFKYYWEHYFPYFPITTDWE</sequence>
<reference evidence="3 8" key="1">
    <citation type="journal article" date="2017" name="J. Gen. Virol.">
        <title>Whole-genome sequences of Odocoileus hemionus deer adenovirus isolates from deer, moose and elk are highly conserved and support a new species in the genus Atadenovirus.</title>
        <authorList>
            <person name="Miller M.M."/>
            <person name="Cornish T.E."/>
            <person name="Creekmore T.E."/>
            <person name="Fox K."/>
            <person name="Laegreid W."/>
            <person name="McKenna J."/>
            <person name="Vasquez M."/>
            <person name="Woods L.W."/>
        </authorList>
    </citation>
    <scope>NUCLEOTIDE SEQUENCE [LARGE SCALE GENOMIC DNA]</scope>
    <source>
        <strain evidence="1">Ad02_MD</strain>
        <strain evidence="2">Ad06_WTD</strain>
        <strain evidence="3">Ad10_Aa</strain>
        <strain evidence="4">Ad13_Elk</strain>
        <strain evidence="5">Ad16_Elk</strain>
        <strain evidence="6">Ad99_Aa</strain>
        <strain evidence="7">CA_AdV_Ohc 98-6943</strain>
    </source>
</reference>
<dbReference type="KEGG" id="vg:33900180"/>
<keyword evidence="8" id="KW-1185">Reference proteome</keyword>
<evidence type="ECO:0000313" key="5">
    <source>
        <dbReference type="EMBL" id="ASU50596.1"/>
    </source>
</evidence>
<dbReference type="EMBL" id="KY748210">
    <property type="protein sequence ID" value="ASU50653.1"/>
    <property type="molecule type" value="Genomic_DNA"/>
</dbReference>
<evidence type="ECO:0000313" key="4">
    <source>
        <dbReference type="EMBL" id="ASU50569.1"/>
    </source>
</evidence>
<protein>
    <submittedName>
        <fullName evidence="3">E4.1</fullName>
    </submittedName>
</protein>
<evidence type="ECO:0000313" key="1">
    <source>
        <dbReference type="EMBL" id="ASU50488.1"/>
    </source>
</evidence>
<dbReference type="OrthoDB" id="17808at10239"/>
<evidence type="ECO:0000313" key="8">
    <source>
        <dbReference type="Proteomes" id="UP000218501"/>
    </source>
</evidence>
<name>A0A223PYX8_9ADEN</name>
<dbReference type="Proteomes" id="UP000317884">
    <property type="component" value="Genome"/>
</dbReference>
<dbReference type="GeneID" id="33900180"/>
<reference evidence="3" key="2">
    <citation type="submission" date="2017-01" db="EMBL/GenBank/DDBJ databases">
        <authorList>
            <person name="Mah S.A."/>
            <person name="Swanson W.J."/>
            <person name="Moy G.W."/>
            <person name="Vacquier V.D."/>
        </authorList>
    </citation>
    <scope>NUCLEOTIDE SEQUENCE</scope>
    <source>
        <strain evidence="1">Ad02_MD</strain>
        <strain evidence="2">Ad06_WTD</strain>
        <strain evidence="3">Ad10_Aa</strain>
        <strain evidence="4">Ad13_Elk</strain>
        <strain evidence="5">Ad16_Elk</strain>
        <strain evidence="6">Ad99_Aa</strain>
    </source>
</reference>
<dbReference type="Proteomes" id="UP000315832">
    <property type="component" value="Segment"/>
</dbReference>
<dbReference type="EMBL" id="KY468407">
    <property type="protein sequence ID" value="ASU50623.1"/>
    <property type="molecule type" value="Genomic_DNA"/>
</dbReference>
<dbReference type="EMBL" id="KY468402">
    <property type="protein sequence ID" value="ASU50488.1"/>
    <property type="molecule type" value="Genomic_DNA"/>
</dbReference>
<dbReference type="Proteomes" id="UP000218501">
    <property type="component" value="Segment"/>
</dbReference>
<dbReference type="EMBL" id="KY468405">
    <property type="protein sequence ID" value="ASU50569.1"/>
    <property type="molecule type" value="Genomic_DNA"/>
</dbReference>
<dbReference type="Proteomes" id="UP000318921">
    <property type="component" value="Segment"/>
</dbReference>
<accession>A0A223PYX8</accession>
<dbReference type="RefSeq" id="YP_009414593.1">
    <property type="nucleotide sequence ID" value="NC_035619.1"/>
</dbReference>
<proteinExistence type="predicted"/>
<evidence type="ECO:0000313" key="6">
    <source>
        <dbReference type="EMBL" id="ASU50623.1"/>
    </source>
</evidence>